<feature type="transmembrane region" description="Helical" evidence="7">
    <location>
        <begin position="92"/>
        <end position="109"/>
    </location>
</feature>
<evidence type="ECO:0000256" key="3">
    <source>
        <dbReference type="ARBA" id="ARBA00022679"/>
    </source>
</evidence>
<feature type="binding site" evidence="7">
    <location>
        <position position="135"/>
    </location>
    <ligand>
        <name>a 1,2-diacyl-sn-glycero-3-phospho-(1'-sn-glycerol)</name>
        <dbReference type="ChEBI" id="CHEBI:64716"/>
    </ligand>
</feature>
<feature type="region of interest" description="Disordered" evidence="8">
    <location>
        <begin position="303"/>
        <end position="336"/>
    </location>
</feature>
<evidence type="ECO:0000256" key="7">
    <source>
        <dbReference type="HAMAP-Rule" id="MF_01147"/>
    </source>
</evidence>
<comment type="caution">
    <text evidence="9">The sequence shown here is derived from an EMBL/GenBank/DDBJ whole genome shotgun (WGS) entry which is preliminary data.</text>
</comment>
<dbReference type="RefSeq" id="WP_102993533.1">
    <property type="nucleotide sequence ID" value="NZ_FXTU01000008.1"/>
</dbReference>
<dbReference type="HAMAP" id="MF_01147">
    <property type="entry name" value="Lgt"/>
    <property type="match status" value="1"/>
</dbReference>
<keyword evidence="5 7" id="KW-1133">Transmembrane helix</keyword>
<dbReference type="PANTHER" id="PTHR30589:SF0">
    <property type="entry name" value="PHOSPHATIDYLGLYCEROL--PROLIPOPROTEIN DIACYLGLYCERYL TRANSFERASE"/>
    <property type="match status" value="1"/>
</dbReference>
<evidence type="ECO:0000256" key="4">
    <source>
        <dbReference type="ARBA" id="ARBA00022692"/>
    </source>
</evidence>
<organism evidence="9 10">
    <name type="scientific">Laceyella tengchongensis</name>
    <dbReference type="NCBI Taxonomy" id="574699"/>
    <lineage>
        <taxon>Bacteria</taxon>
        <taxon>Bacillati</taxon>
        <taxon>Bacillota</taxon>
        <taxon>Bacilli</taxon>
        <taxon>Bacillales</taxon>
        <taxon>Thermoactinomycetaceae</taxon>
        <taxon>Laceyella</taxon>
    </lineage>
</organism>
<dbReference type="GO" id="GO:0005886">
    <property type="term" value="C:plasma membrane"/>
    <property type="evidence" value="ECO:0007669"/>
    <property type="project" value="UniProtKB-SubCell"/>
</dbReference>
<comment type="similarity">
    <text evidence="1 7">Belongs to the Lgt family.</text>
</comment>
<dbReference type="GO" id="GO:0042158">
    <property type="term" value="P:lipoprotein biosynthetic process"/>
    <property type="evidence" value="ECO:0007669"/>
    <property type="project" value="UniProtKB-UniRule"/>
</dbReference>
<comment type="catalytic activity">
    <reaction evidence="7">
        <text>L-cysteinyl-[prolipoprotein] + a 1,2-diacyl-sn-glycero-3-phospho-(1'-sn-glycerol) = an S-1,2-diacyl-sn-glyceryl-L-cysteinyl-[prolipoprotein] + sn-glycerol 1-phosphate + H(+)</text>
        <dbReference type="Rhea" id="RHEA:56712"/>
        <dbReference type="Rhea" id="RHEA-COMP:14679"/>
        <dbReference type="Rhea" id="RHEA-COMP:14680"/>
        <dbReference type="ChEBI" id="CHEBI:15378"/>
        <dbReference type="ChEBI" id="CHEBI:29950"/>
        <dbReference type="ChEBI" id="CHEBI:57685"/>
        <dbReference type="ChEBI" id="CHEBI:64716"/>
        <dbReference type="ChEBI" id="CHEBI:140658"/>
        <dbReference type="EC" id="2.5.1.145"/>
    </reaction>
</comment>
<keyword evidence="4 7" id="KW-0812">Transmembrane</keyword>
<feature type="transmembrane region" description="Helical" evidence="7">
    <location>
        <begin position="178"/>
        <end position="199"/>
    </location>
</feature>
<sequence>MWQAVIDPVAFKLGPFQVHWYGVIMGTAALLGLILAVREGERRGLDSDTILDMMLWILPSAIVGARLYYVLFEWEYYAMHPEDIVAVWKGGLAIHGGLIAAFLVGYIFVKKKNIDFLQLADIVIPSVLLGQAIGRWGNFINQEAHGGEVSRAFLEGLHLPDWIIEQMNIQGAYYHPTFFYESMWNLVGFGLLLLIRHFNPRRGEVLFSYMIWYSLGRFFIEGLRTDSLTFTGPDWLVSVMELLWSPMSLMFDPGMMDGGNVRIAQLVSLILVLVGVFLIVWRRATGRATAFYRDEAIIEAPATASAQASVEKEPSASPAETKTNAQAEEKEGQAKA</sequence>
<keyword evidence="10" id="KW-1185">Reference proteome</keyword>
<evidence type="ECO:0000313" key="10">
    <source>
        <dbReference type="Proteomes" id="UP001157946"/>
    </source>
</evidence>
<feature type="transmembrane region" description="Helical" evidence="7">
    <location>
        <begin position="49"/>
        <end position="72"/>
    </location>
</feature>
<accession>A0AA45WS79</accession>
<dbReference type="Proteomes" id="UP001157946">
    <property type="component" value="Unassembled WGS sequence"/>
</dbReference>
<dbReference type="GO" id="GO:0008961">
    <property type="term" value="F:phosphatidylglycerol-prolipoprotein diacylglyceryl transferase activity"/>
    <property type="evidence" value="ECO:0007669"/>
    <property type="project" value="UniProtKB-UniRule"/>
</dbReference>
<evidence type="ECO:0000256" key="2">
    <source>
        <dbReference type="ARBA" id="ARBA00022475"/>
    </source>
</evidence>
<evidence type="ECO:0000256" key="5">
    <source>
        <dbReference type="ARBA" id="ARBA00022989"/>
    </source>
</evidence>
<dbReference type="NCBIfam" id="TIGR00544">
    <property type="entry name" value="lgt"/>
    <property type="match status" value="1"/>
</dbReference>
<comment type="pathway">
    <text evidence="7">Protein modification; lipoprotein biosynthesis (diacylglyceryl transfer).</text>
</comment>
<keyword evidence="2 7" id="KW-1003">Cell membrane</keyword>
<dbReference type="EC" id="2.5.1.145" evidence="7"/>
<dbReference type="AlphaFoldDB" id="A0AA45WS79"/>
<evidence type="ECO:0000313" key="9">
    <source>
        <dbReference type="EMBL" id="SMP31531.1"/>
    </source>
</evidence>
<name>A0AA45WS79_9BACL</name>
<protein>
    <recommendedName>
        <fullName evidence="7">Phosphatidylglycerol--prolipoprotein diacylglyceryl transferase</fullName>
        <ecNumber evidence="7">2.5.1.145</ecNumber>
    </recommendedName>
</protein>
<gene>
    <name evidence="7" type="primary">lgt</name>
    <name evidence="9" type="ORF">SAMN06265361_10823</name>
</gene>
<dbReference type="PROSITE" id="PS01311">
    <property type="entry name" value="LGT"/>
    <property type="match status" value="1"/>
</dbReference>
<dbReference type="PANTHER" id="PTHR30589">
    <property type="entry name" value="PROLIPOPROTEIN DIACYLGLYCERYL TRANSFERASE"/>
    <property type="match status" value="1"/>
</dbReference>
<keyword evidence="3 7" id="KW-0808">Transferase</keyword>
<dbReference type="InterPro" id="IPR001640">
    <property type="entry name" value="Lgt"/>
</dbReference>
<evidence type="ECO:0000256" key="6">
    <source>
        <dbReference type="ARBA" id="ARBA00023136"/>
    </source>
</evidence>
<keyword evidence="6 7" id="KW-0472">Membrane</keyword>
<proteinExistence type="inferred from homology"/>
<evidence type="ECO:0000256" key="1">
    <source>
        <dbReference type="ARBA" id="ARBA00007150"/>
    </source>
</evidence>
<comment type="subcellular location">
    <subcellularLocation>
        <location evidence="7">Cell membrane</location>
        <topology evidence="7">Multi-pass membrane protein</topology>
    </subcellularLocation>
</comment>
<reference evidence="9" key="1">
    <citation type="submission" date="2017-05" db="EMBL/GenBank/DDBJ databases">
        <authorList>
            <person name="Varghese N."/>
            <person name="Submissions S."/>
        </authorList>
    </citation>
    <scope>NUCLEOTIDE SEQUENCE</scope>
    <source>
        <strain evidence="9">DSM 45262</strain>
    </source>
</reference>
<dbReference type="EMBL" id="FXTU01000008">
    <property type="protein sequence ID" value="SMP31531.1"/>
    <property type="molecule type" value="Genomic_DNA"/>
</dbReference>
<feature type="transmembrane region" description="Helical" evidence="7">
    <location>
        <begin position="263"/>
        <end position="281"/>
    </location>
</feature>
<feature type="transmembrane region" description="Helical" evidence="7">
    <location>
        <begin position="18"/>
        <end position="37"/>
    </location>
</feature>
<feature type="compositionally biased region" description="Basic and acidic residues" evidence="8">
    <location>
        <begin position="327"/>
        <end position="336"/>
    </location>
</feature>
<dbReference type="Pfam" id="PF01790">
    <property type="entry name" value="LGT"/>
    <property type="match status" value="1"/>
</dbReference>
<evidence type="ECO:0000256" key="8">
    <source>
        <dbReference type="SAM" id="MobiDB-lite"/>
    </source>
</evidence>
<comment type="function">
    <text evidence="7">Catalyzes the transfer of the diacylglyceryl group from phosphatidylglycerol to the sulfhydryl group of the N-terminal cysteine of a prolipoprotein, the first step in the formation of mature lipoproteins.</text>
</comment>